<keyword evidence="3" id="KW-1185">Reference proteome</keyword>
<name>A0A9P4WIM3_9PLEO</name>
<gene>
    <name evidence="2" type="ORF">E8E12_003043</name>
</gene>
<accession>A0A9P4WIM3</accession>
<evidence type="ECO:0000313" key="3">
    <source>
        <dbReference type="Proteomes" id="UP000758155"/>
    </source>
</evidence>
<feature type="region of interest" description="Disordered" evidence="1">
    <location>
        <begin position="1"/>
        <end position="32"/>
    </location>
</feature>
<feature type="compositionally biased region" description="Pro residues" evidence="1">
    <location>
        <begin position="223"/>
        <end position="232"/>
    </location>
</feature>
<sequence>MPLRQNQHSDFEDALTWQQREDLNAQEPKRRYRARKASKYFLLDAEAATASAEPSALEYGTFVQQTEVKAANTQSRACGKARTRSPPQQSKQAAPPNSIPPPEDLRAVEQKPQSNRKTRKKRKPSVQANMTAEPTGAYVPPHKRNKRLPAAVGLIPKTKTEAKTEPKSKPKTLGKTEPKADVRLGDLEDVIGISTTPPASVKSQLSKPTEDEVFPDGTNPEVYIPPSPPTTEEPPRAPAMLAWDDPKPVENRPLPKRNNPRWPRPTGAPKEKHIWPKAREIPKELSAGSESDGGVTFRSDSGGDPSYDVQKLMNWHGDWLPPPEDWAARKSLTSRHFGQEIEKWASEHGRSCNKVMDIQSPDFIGIKSEHGDWVNKDLVPRYWLHEVIDNSPPREFWKQAPHRAPAPMSDVDATETPPYWERWNHKQPENCFMANLVVPEARIDKDDKENELESPYAMLCVEERIAMVEAIQQEKKRRRHARRNRPVFTAKDEGLSAPDRQLKPKANIYLRPVRPADIPGIMTIYNHYVKDTVHASELEEQTEGQIRVWIDGIVRSGLPCLVAVSKRSQRRGRQGYVMEPIVGFTCLSEFADSSSIFRFSFELETYVHPGYLQQGIGKCLLDQIVFMCNTGYQQRGGYQYAGEYEYLKTGHSRTIKTVVANVHYEKGKEEETEWATSYLGDFGFKKAGRLSQIGHKAGKVISKIIFQMHTTEVIDPLSIPTIQP</sequence>
<dbReference type="Proteomes" id="UP000758155">
    <property type="component" value="Unassembled WGS sequence"/>
</dbReference>
<organism evidence="2 3">
    <name type="scientific">Didymella heteroderae</name>
    <dbReference type="NCBI Taxonomy" id="1769908"/>
    <lineage>
        <taxon>Eukaryota</taxon>
        <taxon>Fungi</taxon>
        <taxon>Dikarya</taxon>
        <taxon>Ascomycota</taxon>
        <taxon>Pezizomycotina</taxon>
        <taxon>Dothideomycetes</taxon>
        <taxon>Pleosporomycetidae</taxon>
        <taxon>Pleosporales</taxon>
        <taxon>Pleosporineae</taxon>
        <taxon>Didymellaceae</taxon>
        <taxon>Didymella</taxon>
    </lineage>
</organism>
<feature type="region of interest" description="Disordered" evidence="1">
    <location>
        <begin position="69"/>
        <end position="271"/>
    </location>
</feature>
<feature type="compositionally biased region" description="Low complexity" evidence="1">
    <location>
        <begin position="85"/>
        <end position="96"/>
    </location>
</feature>
<comment type="caution">
    <text evidence="2">The sequence shown here is derived from an EMBL/GenBank/DDBJ whole genome shotgun (WGS) entry which is preliminary data.</text>
</comment>
<dbReference type="EMBL" id="SWKV01000084">
    <property type="protein sequence ID" value="KAF3033256.1"/>
    <property type="molecule type" value="Genomic_DNA"/>
</dbReference>
<dbReference type="AlphaFoldDB" id="A0A9P4WIM3"/>
<feature type="region of interest" description="Disordered" evidence="1">
    <location>
        <begin position="285"/>
        <end position="304"/>
    </location>
</feature>
<dbReference type="SUPFAM" id="SSF55729">
    <property type="entry name" value="Acyl-CoA N-acyltransferases (Nat)"/>
    <property type="match status" value="1"/>
</dbReference>
<evidence type="ECO:0000313" key="2">
    <source>
        <dbReference type="EMBL" id="KAF3033256.1"/>
    </source>
</evidence>
<dbReference type="Gene3D" id="3.40.630.30">
    <property type="match status" value="1"/>
</dbReference>
<dbReference type="OrthoDB" id="2129362at2759"/>
<feature type="compositionally biased region" description="Basic and acidic residues" evidence="1">
    <location>
        <begin position="19"/>
        <end position="29"/>
    </location>
</feature>
<proteinExistence type="predicted"/>
<protein>
    <recommendedName>
        <fullName evidence="4">N-acetyltransferase domain-containing protein</fullName>
    </recommendedName>
</protein>
<feature type="compositionally biased region" description="Basic residues" evidence="1">
    <location>
        <begin position="114"/>
        <end position="124"/>
    </location>
</feature>
<dbReference type="InterPro" id="IPR016181">
    <property type="entry name" value="Acyl_CoA_acyltransferase"/>
</dbReference>
<reference evidence="2" key="1">
    <citation type="submission" date="2019-04" db="EMBL/GenBank/DDBJ databases">
        <title>Sequencing of skin fungus with MAO and IRED activity.</title>
        <authorList>
            <person name="Marsaioli A.J."/>
            <person name="Bonatto J.M.C."/>
            <person name="Reis Junior O."/>
        </authorList>
    </citation>
    <scope>NUCLEOTIDE SEQUENCE</scope>
    <source>
        <strain evidence="2">28M1</strain>
    </source>
</reference>
<feature type="compositionally biased region" description="Polar residues" evidence="1">
    <location>
        <begin position="193"/>
        <end position="207"/>
    </location>
</feature>
<feature type="compositionally biased region" description="Basic and acidic residues" evidence="1">
    <location>
        <begin position="158"/>
        <end position="186"/>
    </location>
</feature>
<evidence type="ECO:0000256" key="1">
    <source>
        <dbReference type="SAM" id="MobiDB-lite"/>
    </source>
</evidence>
<evidence type="ECO:0008006" key="4">
    <source>
        <dbReference type="Google" id="ProtNLM"/>
    </source>
</evidence>